<dbReference type="AlphaFoldDB" id="A0AB39BEC7"/>
<keyword evidence="4" id="KW-0808">Transferase</keyword>
<feature type="transmembrane region" description="Helical" evidence="2">
    <location>
        <begin position="371"/>
        <end position="389"/>
    </location>
</feature>
<feature type="transmembrane region" description="Helical" evidence="2">
    <location>
        <begin position="145"/>
        <end position="165"/>
    </location>
</feature>
<feature type="compositionally biased region" description="Low complexity" evidence="1">
    <location>
        <begin position="424"/>
        <end position="438"/>
    </location>
</feature>
<feature type="transmembrane region" description="Helical" evidence="2">
    <location>
        <begin position="228"/>
        <end position="249"/>
    </location>
</feature>
<organism evidence="4">
    <name type="scientific">Herbiconiux sp. A18JL235</name>
    <dbReference type="NCBI Taxonomy" id="3152363"/>
    <lineage>
        <taxon>Bacteria</taxon>
        <taxon>Bacillati</taxon>
        <taxon>Actinomycetota</taxon>
        <taxon>Actinomycetes</taxon>
        <taxon>Micrococcales</taxon>
        <taxon>Microbacteriaceae</taxon>
        <taxon>Herbiconiux</taxon>
    </lineage>
</organism>
<name>A0AB39BEC7_9MICO</name>
<dbReference type="RefSeq" id="WP_368497071.1">
    <property type="nucleotide sequence ID" value="NZ_CP162511.1"/>
</dbReference>
<dbReference type="InterPro" id="IPR002656">
    <property type="entry name" value="Acyl_transf_3_dom"/>
</dbReference>
<feature type="region of interest" description="Disordered" evidence="1">
    <location>
        <begin position="424"/>
        <end position="457"/>
    </location>
</feature>
<feature type="transmembrane region" description="Helical" evidence="2">
    <location>
        <begin position="172"/>
        <end position="191"/>
    </location>
</feature>
<protein>
    <submittedName>
        <fullName evidence="4">Acyltransferase</fullName>
        <ecNumber evidence="4">2.3.1.-</ecNumber>
    </submittedName>
</protein>
<evidence type="ECO:0000256" key="2">
    <source>
        <dbReference type="SAM" id="Phobius"/>
    </source>
</evidence>
<accession>A0AB39BEC7</accession>
<feature type="compositionally biased region" description="Polar residues" evidence="1">
    <location>
        <begin position="444"/>
        <end position="457"/>
    </location>
</feature>
<keyword evidence="2" id="KW-0472">Membrane</keyword>
<proteinExistence type="predicted"/>
<feature type="transmembrane region" description="Helical" evidence="2">
    <location>
        <begin position="21"/>
        <end position="44"/>
    </location>
</feature>
<feature type="transmembrane region" description="Helical" evidence="2">
    <location>
        <begin position="261"/>
        <end position="281"/>
    </location>
</feature>
<reference evidence="4" key="1">
    <citation type="submission" date="2024-05" db="EMBL/GenBank/DDBJ databases">
        <title>Herbiconiux sp. A18JL235.</title>
        <authorList>
            <person name="Zhang G."/>
        </authorList>
    </citation>
    <scope>NUCLEOTIDE SEQUENCE</scope>
    <source>
        <strain evidence="4">A18JL235</strain>
    </source>
</reference>
<feature type="transmembrane region" description="Helical" evidence="2">
    <location>
        <begin position="340"/>
        <end position="359"/>
    </location>
</feature>
<evidence type="ECO:0000313" key="4">
    <source>
        <dbReference type="EMBL" id="XDI04666.1"/>
    </source>
</evidence>
<feature type="transmembrane region" description="Helical" evidence="2">
    <location>
        <begin position="64"/>
        <end position="86"/>
    </location>
</feature>
<dbReference type="Pfam" id="PF01757">
    <property type="entry name" value="Acyl_transf_3"/>
    <property type="match status" value="1"/>
</dbReference>
<dbReference type="GO" id="GO:0016747">
    <property type="term" value="F:acyltransferase activity, transferring groups other than amino-acyl groups"/>
    <property type="evidence" value="ECO:0007669"/>
    <property type="project" value="InterPro"/>
</dbReference>
<feature type="transmembrane region" description="Helical" evidence="2">
    <location>
        <begin position="197"/>
        <end position="216"/>
    </location>
</feature>
<feature type="transmembrane region" description="Helical" evidence="2">
    <location>
        <begin position="107"/>
        <end position="125"/>
    </location>
</feature>
<evidence type="ECO:0000259" key="3">
    <source>
        <dbReference type="Pfam" id="PF01757"/>
    </source>
</evidence>
<feature type="transmembrane region" description="Helical" evidence="2">
    <location>
        <begin position="293"/>
        <end position="320"/>
    </location>
</feature>
<feature type="domain" description="Acyltransferase 3" evidence="3">
    <location>
        <begin position="20"/>
        <end position="356"/>
    </location>
</feature>
<dbReference type="EC" id="2.3.1.-" evidence="4"/>
<gene>
    <name evidence="4" type="ORF">ABFY20_15180</name>
</gene>
<keyword evidence="2" id="KW-0812">Transmembrane</keyword>
<evidence type="ECO:0000256" key="1">
    <source>
        <dbReference type="SAM" id="MobiDB-lite"/>
    </source>
</evidence>
<feature type="transmembrane region" description="Helical" evidence="2">
    <location>
        <begin position="395"/>
        <end position="413"/>
    </location>
</feature>
<dbReference type="EMBL" id="CP162511">
    <property type="protein sequence ID" value="XDI04666.1"/>
    <property type="molecule type" value="Genomic_DNA"/>
</dbReference>
<keyword evidence="2" id="KW-1133">Transmembrane helix</keyword>
<keyword evidence="4" id="KW-0012">Acyltransferase</keyword>
<sequence length="457" mass="49124">MSSAASTTSSIDLSKRDLTLDLARVFCVLLVVLIHLLMVGVGIGPDGQVEVSRPLEEQWWFAPVTWAGQIMPLFFVVGGFASLTAWRSLVRRGGTGADYVRSRVLRLAQPALPLFIFYAVVIGGARLIGIDPQLVELAVTGAASPLWFLAAYTLCQALVPLMAHWHATAPKATLLVLLAGAIVVDVIRYSVGIDAIGLANLFFVWLLVQQLGFWYADGWFAARRWWTLVAIAIVAYASLVPMTVVGPYADDMLTNLNPPTLPLVALAVAQACILKLLRPALARLMNTHAARAVVFLVGTRLMTIYLWHLPVILMLSGLALLVPFASPEPASLAWWWTRPVMFVLVMAAVFGLSFVVGRWEAPREVGPTPRTWVVAVATVLAFLPPFAVMEFFMDLPIAIAGSVLLAVAVFMLGRWRAAAPEVPATSATSASAASAAGRADARLGTTTPHSHSGPVSS</sequence>